<protein>
    <recommendedName>
        <fullName evidence="3">Metal-binding protein</fullName>
    </recommendedName>
</protein>
<gene>
    <name evidence="1" type="ORF">SAMN05421828_103168</name>
</gene>
<proteinExistence type="predicted"/>
<dbReference type="Pfam" id="PF07845">
    <property type="entry name" value="DUF1636"/>
    <property type="match status" value="1"/>
</dbReference>
<dbReference type="AlphaFoldDB" id="A0A8G2FFE5"/>
<evidence type="ECO:0000313" key="1">
    <source>
        <dbReference type="EMBL" id="SIQ31467.1"/>
    </source>
</evidence>
<sequence length="102" mass="10534">MGADLYAALEGCADGAPVVLRGVECLAMCALGCSAAISMPGKWSYLLGGLRPEMAGDLMDYARSYVASGSGTIMPSRRAASLKDMIVGRVPSIESGMREAAE</sequence>
<dbReference type="Proteomes" id="UP000186308">
    <property type="component" value="Unassembled WGS sequence"/>
</dbReference>
<dbReference type="InterPro" id="IPR012863">
    <property type="entry name" value="DUF1636"/>
</dbReference>
<dbReference type="EMBL" id="FTNE01000003">
    <property type="protein sequence ID" value="SIQ31467.1"/>
    <property type="molecule type" value="Genomic_DNA"/>
</dbReference>
<evidence type="ECO:0000313" key="2">
    <source>
        <dbReference type="Proteomes" id="UP000186308"/>
    </source>
</evidence>
<keyword evidence="2" id="KW-1185">Reference proteome</keyword>
<comment type="caution">
    <text evidence="1">The sequence shown here is derived from an EMBL/GenBank/DDBJ whole genome shotgun (WGS) entry which is preliminary data.</text>
</comment>
<organism evidence="1 2">
    <name type="scientific">Acidiphilium rubrum</name>
    <dbReference type="NCBI Taxonomy" id="526"/>
    <lineage>
        <taxon>Bacteria</taxon>
        <taxon>Pseudomonadati</taxon>
        <taxon>Pseudomonadota</taxon>
        <taxon>Alphaproteobacteria</taxon>
        <taxon>Acetobacterales</taxon>
        <taxon>Acidocellaceae</taxon>
        <taxon>Acidiphilium</taxon>
    </lineage>
</organism>
<evidence type="ECO:0008006" key="3">
    <source>
        <dbReference type="Google" id="ProtNLM"/>
    </source>
</evidence>
<dbReference type="CDD" id="cd02980">
    <property type="entry name" value="TRX_Fd_family"/>
    <property type="match status" value="1"/>
</dbReference>
<name>A0A8G2FFE5_ACIRU</name>
<reference evidence="1 2" key="1">
    <citation type="submission" date="2017-01" db="EMBL/GenBank/DDBJ databases">
        <authorList>
            <person name="Varghese N."/>
            <person name="Submissions S."/>
        </authorList>
    </citation>
    <scope>NUCLEOTIDE SEQUENCE [LARGE SCALE GENOMIC DNA]</scope>
    <source>
        <strain evidence="1 2">ATCC 35905</strain>
    </source>
</reference>
<accession>A0A8G2FFE5</accession>